<dbReference type="PANTHER" id="PTHR31011:SF2">
    <property type="entry name" value="PROTEIN STB2-RELATED"/>
    <property type="match status" value="1"/>
</dbReference>
<feature type="region of interest" description="Disordered" evidence="1">
    <location>
        <begin position="218"/>
        <end position="309"/>
    </location>
</feature>
<dbReference type="EMBL" id="JARIHO010000001">
    <property type="protein sequence ID" value="KAJ7368323.1"/>
    <property type="molecule type" value="Genomic_DNA"/>
</dbReference>
<feature type="compositionally biased region" description="Polar residues" evidence="1">
    <location>
        <begin position="1157"/>
        <end position="1169"/>
    </location>
</feature>
<dbReference type="InterPro" id="IPR059025">
    <property type="entry name" value="STB6_N"/>
</dbReference>
<evidence type="ECO:0000313" key="3">
    <source>
        <dbReference type="EMBL" id="KAJ7368323.1"/>
    </source>
</evidence>
<reference evidence="3" key="1">
    <citation type="submission" date="2023-03" db="EMBL/GenBank/DDBJ databases">
        <title>Massive genome expansion in bonnet fungi (Mycena s.s.) driven by repeated elements and novel gene families across ecological guilds.</title>
        <authorList>
            <consortium name="Lawrence Berkeley National Laboratory"/>
            <person name="Harder C.B."/>
            <person name="Miyauchi S."/>
            <person name="Viragh M."/>
            <person name="Kuo A."/>
            <person name="Thoen E."/>
            <person name="Andreopoulos B."/>
            <person name="Lu D."/>
            <person name="Skrede I."/>
            <person name="Drula E."/>
            <person name="Henrissat B."/>
            <person name="Morin E."/>
            <person name="Kohler A."/>
            <person name="Barry K."/>
            <person name="LaButti K."/>
            <person name="Morin E."/>
            <person name="Salamov A."/>
            <person name="Lipzen A."/>
            <person name="Mereny Z."/>
            <person name="Hegedus B."/>
            <person name="Baldrian P."/>
            <person name="Stursova M."/>
            <person name="Weitz H."/>
            <person name="Taylor A."/>
            <person name="Grigoriev I.V."/>
            <person name="Nagy L.G."/>
            <person name="Martin F."/>
            <person name="Kauserud H."/>
        </authorList>
    </citation>
    <scope>NUCLEOTIDE SEQUENCE</scope>
    <source>
        <strain evidence="3">CBHHK002</strain>
    </source>
</reference>
<feature type="region of interest" description="Disordered" evidence="1">
    <location>
        <begin position="578"/>
        <end position="611"/>
    </location>
</feature>
<organism evidence="3 4">
    <name type="scientific">Mycena albidolilacea</name>
    <dbReference type="NCBI Taxonomy" id="1033008"/>
    <lineage>
        <taxon>Eukaryota</taxon>
        <taxon>Fungi</taxon>
        <taxon>Dikarya</taxon>
        <taxon>Basidiomycota</taxon>
        <taxon>Agaricomycotina</taxon>
        <taxon>Agaricomycetes</taxon>
        <taxon>Agaricomycetidae</taxon>
        <taxon>Agaricales</taxon>
        <taxon>Marasmiineae</taxon>
        <taxon>Mycenaceae</taxon>
        <taxon>Mycena</taxon>
    </lineage>
</organism>
<dbReference type="AlphaFoldDB" id="A0AAD7AUK9"/>
<dbReference type="PANTHER" id="PTHR31011">
    <property type="entry name" value="PROTEIN STB2-RELATED"/>
    <property type="match status" value="1"/>
</dbReference>
<feature type="region of interest" description="Disordered" evidence="1">
    <location>
        <begin position="846"/>
        <end position="929"/>
    </location>
</feature>
<name>A0AAD7AUK9_9AGAR</name>
<accession>A0AAD7AUK9</accession>
<sequence length="1192" mass="128875">MPTLLLPTVRQPQSRPHLTPAHNRTKSKLVRPNASSLDITAPLPRPWSPTDIANDWIGLPLHFDIITDRLELEGYQIYAVEKWIVERDRPVTVLTVYTGDPAHRITVTALSPSASLSPAEATAEWDKAILHLRRDARPRDTPHGTVLATSLAHFRSDYTIVNIPTGDFLQARDQLYTNINLLRMGCSGRSALTLEETSETTKDRFIATYHLPDTIASGGASSPVSLPPSSPVATPKASPSKHRPQLSISPPTARRSEDSKSSPTAHRRPPATLHITPPTPTYTVPQGAFSPIPATTPGGRYAPKGKSRTDRATFTASVLELVRLIQASLAIFGLFPTDPRALDGLLCDKTVEGLGTWVADIGEQCVNIEASERIADPAAVCALLSLVLATRNKLAAAGFGALTPRDPFLRPHAFLVALGAAVAAADQKMVSASTPATPSFPFHLHHANSPPTPGAATLAAFGAPRPVPNGGTNVVLTRALVDTISTAYSDKARAGERRRSRGARALLRLDGEASDGSDKEGADSGAPEGGGQILTGIGSLVGLNVGGGGGAGGAAGVLEASVDLEAFVRVIVGKKDKGKPRLKGKTREKEGKPGEGEAGGGEKREREKEKDAAVVNGVAGCVRGLWSGLVWGVVALREREIEGPAFGASPSKRDLLTLDRERGKDRVVSDGDTEETDLRAHKGEKDGSRSTEEEGAGADKWGGRVQKKFESWTRLSRLDRKKGHTSMDLSSGRDSLDDPSVPTLLKKRGALPMHDFGMAPMTFSRRDAEHEEELSSGQVSPTDDPRTPMQFEIVGTSAGSSAANILNLEEYDRKLSAFNHKRPWGARLNQHRISSWSDPVSAREIMDDADDSEESAEGDEGSGSVASGVHPRRTRAQAGSKLAQGSVLGDEEPLFEEPSDAAGYLSDAPPVPPPRRRPAALGLQRRRSWHQDPKSFKDLKVLSAERMRIDVALCGQILIMVRREEHLKNVLACVQVLTASLSETNTRLREDYQKHARALLEVEQQTKAIADIDIEASKAYKITQAQNTISYETQQLQVRELWHIASPPRHTTFALRDKVFGMGGRRLPPGKHGAHGRFNRLQWTLDGQERLVDHLGRTESEAEEESVAEDFEGFHLPPTEDEEVIKNHTMRPMWLLRFFTSWGAKWGAFGPHADATATAQGGSESTPSKEASIESEDARGRRSPILRAGTSI</sequence>
<feature type="region of interest" description="Disordered" evidence="1">
    <location>
        <begin position="720"/>
        <end position="741"/>
    </location>
</feature>
<evidence type="ECO:0000259" key="2">
    <source>
        <dbReference type="Pfam" id="PF25995"/>
    </source>
</evidence>
<feature type="compositionally biased region" description="Basic and acidic residues" evidence="1">
    <location>
        <begin position="676"/>
        <end position="692"/>
    </location>
</feature>
<evidence type="ECO:0000313" key="4">
    <source>
        <dbReference type="Proteomes" id="UP001218218"/>
    </source>
</evidence>
<dbReference type="InterPro" id="IPR038919">
    <property type="entry name" value="STB2/STB2"/>
</dbReference>
<feature type="compositionally biased region" description="Basic residues" evidence="1">
    <location>
        <begin position="914"/>
        <end position="928"/>
    </location>
</feature>
<feature type="compositionally biased region" description="Basic and acidic residues" evidence="1">
    <location>
        <begin position="585"/>
        <end position="611"/>
    </location>
</feature>
<protein>
    <recommendedName>
        <fullName evidence="2">STB6-like N-terminal domain-containing protein</fullName>
    </recommendedName>
</protein>
<feature type="region of interest" description="Disordered" evidence="1">
    <location>
        <begin position="663"/>
        <end position="703"/>
    </location>
</feature>
<comment type="caution">
    <text evidence="3">The sequence shown here is derived from an EMBL/GenBank/DDBJ whole genome shotgun (WGS) entry which is preliminary data.</text>
</comment>
<dbReference type="GO" id="GO:0070822">
    <property type="term" value="C:Sin3-type complex"/>
    <property type="evidence" value="ECO:0007669"/>
    <property type="project" value="TreeGrafter"/>
</dbReference>
<dbReference type="Pfam" id="PF25995">
    <property type="entry name" value="STB6_N"/>
    <property type="match status" value="1"/>
</dbReference>
<evidence type="ECO:0000256" key="1">
    <source>
        <dbReference type="SAM" id="MobiDB-lite"/>
    </source>
</evidence>
<feature type="compositionally biased region" description="Acidic residues" evidence="1">
    <location>
        <begin position="847"/>
        <end position="860"/>
    </location>
</feature>
<keyword evidence="4" id="KW-1185">Reference proteome</keyword>
<feature type="compositionally biased region" description="Acidic residues" evidence="1">
    <location>
        <begin position="889"/>
        <end position="899"/>
    </location>
</feature>
<dbReference type="Proteomes" id="UP001218218">
    <property type="component" value="Unassembled WGS sequence"/>
</dbReference>
<proteinExistence type="predicted"/>
<feature type="compositionally biased region" description="Basic and acidic residues" evidence="1">
    <location>
        <begin position="507"/>
        <end position="522"/>
    </location>
</feature>
<feature type="region of interest" description="Disordered" evidence="1">
    <location>
        <begin position="767"/>
        <end position="787"/>
    </location>
</feature>
<feature type="region of interest" description="Disordered" evidence="1">
    <location>
        <begin position="491"/>
        <end position="531"/>
    </location>
</feature>
<feature type="region of interest" description="Disordered" evidence="1">
    <location>
        <begin position="1"/>
        <end position="25"/>
    </location>
</feature>
<feature type="region of interest" description="Disordered" evidence="1">
    <location>
        <begin position="1153"/>
        <end position="1192"/>
    </location>
</feature>
<feature type="domain" description="STB6-like N-terminal" evidence="2">
    <location>
        <begin position="58"/>
        <end position="184"/>
    </location>
</feature>
<gene>
    <name evidence="3" type="ORF">DFH08DRAFT_1071050</name>
</gene>